<dbReference type="SMART" id="SM00421">
    <property type="entry name" value="HTH_LUXR"/>
    <property type="match status" value="1"/>
</dbReference>
<name>A0A1I6NYA9_9PSEU</name>
<dbReference type="STRING" id="95161.SAMN05660874_00267"/>
<dbReference type="AlphaFoldDB" id="A0A1I6NYA9"/>
<dbReference type="InterPro" id="IPR027417">
    <property type="entry name" value="P-loop_NTPase"/>
</dbReference>
<dbReference type="InterPro" id="IPR000792">
    <property type="entry name" value="Tscrpt_reg_LuxR_C"/>
</dbReference>
<evidence type="ECO:0000313" key="3">
    <source>
        <dbReference type="Proteomes" id="UP000198852"/>
    </source>
</evidence>
<keyword evidence="3" id="KW-1185">Reference proteome</keyword>
<dbReference type="Proteomes" id="UP000198852">
    <property type="component" value="Unassembled WGS sequence"/>
</dbReference>
<dbReference type="Gene3D" id="1.25.40.10">
    <property type="entry name" value="Tetratricopeptide repeat domain"/>
    <property type="match status" value="1"/>
</dbReference>
<dbReference type="Pfam" id="PF13401">
    <property type="entry name" value="AAA_22"/>
    <property type="match status" value="1"/>
</dbReference>
<dbReference type="InterPro" id="IPR058852">
    <property type="entry name" value="HTH_77"/>
</dbReference>
<dbReference type="SUPFAM" id="SSF52540">
    <property type="entry name" value="P-loop containing nucleoside triphosphate hydrolases"/>
    <property type="match status" value="1"/>
</dbReference>
<dbReference type="GO" id="GO:0006355">
    <property type="term" value="P:regulation of DNA-templated transcription"/>
    <property type="evidence" value="ECO:0007669"/>
    <property type="project" value="InterPro"/>
</dbReference>
<keyword evidence="2" id="KW-0723">Serine/threonine-protein kinase</keyword>
<dbReference type="Pfam" id="PF00196">
    <property type="entry name" value="GerE"/>
    <property type="match status" value="1"/>
</dbReference>
<dbReference type="Gene3D" id="3.40.50.300">
    <property type="entry name" value="P-loop containing nucleotide triphosphate hydrolases"/>
    <property type="match status" value="1"/>
</dbReference>
<dbReference type="OrthoDB" id="9812579at2"/>
<dbReference type="PANTHER" id="PTHR47691">
    <property type="entry name" value="REGULATOR-RELATED"/>
    <property type="match status" value="1"/>
</dbReference>
<dbReference type="InterPro" id="IPR036388">
    <property type="entry name" value="WH-like_DNA-bd_sf"/>
</dbReference>
<organism evidence="2 3">
    <name type="scientific">Saccharopolyspora flava</name>
    <dbReference type="NCBI Taxonomy" id="95161"/>
    <lineage>
        <taxon>Bacteria</taxon>
        <taxon>Bacillati</taxon>
        <taxon>Actinomycetota</taxon>
        <taxon>Actinomycetes</taxon>
        <taxon>Pseudonocardiales</taxon>
        <taxon>Pseudonocardiaceae</taxon>
        <taxon>Saccharopolyspora</taxon>
    </lineage>
</organism>
<dbReference type="RefSeq" id="WP_093413071.1">
    <property type="nucleotide sequence ID" value="NZ_FOZX01000001.1"/>
</dbReference>
<evidence type="ECO:0000313" key="2">
    <source>
        <dbReference type="EMBL" id="SFS32982.1"/>
    </source>
</evidence>
<dbReference type="PROSITE" id="PS00622">
    <property type="entry name" value="HTH_LUXR_1"/>
    <property type="match status" value="1"/>
</dbReference>
<dbReference type="CDD" id="cd06170">
    <property type="entry name" value="LuxR_C_like"/>
    <property type="match status" value="1"/>
</dbReference>
<dbReference type="InterPro" id="IPR049945">
    <property type="entry name" value="AAA_22"/>
</dbReference>
<dbReference type="SUPFAM" id="SSF46894">
    <property type="entry name" value="C-terminal effector domain of the bipartite response regulators"/>
    <property type="match status" value="1"/>
</dbReference>
<dbReference type="SUPFAM" id="SSF48452">
    <property type="entry name" value="TPR-like"/>
    <property type="match status" value="1"/>
</dbReference>
<proteinExistence type="predicted"/>
<dbReference type="PRINTS" id="PR00038">
    <property type="entry name" value="HTHLUXR"/>
</dbReference>
<evidence type="ECO:0000259" key="1">
    <source>
        <dbReference type="PROSITE" id="PS50043"/>
    </source>
</evidence>
<sequence length="790" mass="88071">MVSTTNARAGESAGNLPADVTSFVGRRREITLTKRLFSEARVVTLTGPGGVGKTRLAVRVANNMRRTFRDKAWFVELENLDDGALVLDAVIEQLSLGGPSSAASLETIVDQLKNREMLLVLDNCEHVIEDVALLVDALMRWCPGVRVLATSRQSLGVAGESTVVVPPMQVPDPEHLPPADAVEQFSSVRLFVDRAKAAVPEFEVTADNADALMRLCHHLDGNPLAIELAAVRLRSLSLQQLEERIAERYDLLTEGRRGAPPRQQTLRALIDWSYDLLDERDRRAWARMSVFSGSFDLAAAEHVAGEGKGVDVLTAVHSLVDKSVLMREEGGGEVRYRLPHTLRDYGLAKLAESGETGKVRHRHCAFFAELAARFAEEWIGPEQPAWVQRLRHEQDNLRTALRHAAESPESGGTALRLVTDLWQYWGIRGLNTEARHWLDEVLDNTPRDLPERARALRISAWFSLLQGYLDKALPKLERATVLATQRGDEVERAYLTLLHGLVAFFQDDQRRGADLVSEALEKFRRVEVLAGELWSLHALGLIKGMGDDAEGGLRLLSECIQLSTEHSELYWRSYAQWATAQVQMSRDRADRAENSVKEALRLQRELDNRLGIAFSLDTLAWIAHRQQRFGRAARLLGTSSALWDAVRSAPGFWARFAGDHDQHLMQIRTALGPEAFDEHYERGREMSLGHAVDYALEIKRHGGRRAASSAESAEDEVHPMPLTRRERQIADLVAEGRTNKDIAENLVIAQRTVEGHVQNILTKLDFTSRAQIAGWVAGQRSGDGADSRAL</sequence>
<feature type="domain" description="HTH luxR-type" evidence="1">
    <location>
        <begin position="715"/>
        <end position="780"/>
    </location>
</feature>
<gene>
    <name evidence="2" type="ORF">SAMN05660874_00267</name>
</gene>
<dbReference type="GO" id="GO:0043531">
    <property type="term" value="F:ADP binding"/>
    <property type="evidence" value="ECO:0007669"/>
    <property type="project" value="InterPro"/>
</dbReference>
<dbReference type="PRINTS" id="PR00364">
    <property type="entry name" value="DISEASERSIST"/>
</dbReference>
<protein>
    <submittedName>
        <fullName evidence="2">Non-specific serine/threonine protein kinase</fullName>
    </submittedName>
</protein>
<dbReference type="Gene3D" id="1.10.10.10">
    <property type="entry name" value="Winged helix-like DNA-binding domain superfamily/Winged helix DNA-binding domain"/>
    <property type="match status" value="1"/>
</dbReference>
<dbReference type="InterPro" id="IPR011990">
    <property type="entry name" value="TPR-like_helical_dom_sf"/>
</dbReference>
<dbReference type="PANTHER" id="PTHR47691:SF3">
    <property type="entry name" value="HTH-TYPE TRANSCRIPTIONAL REGULATOR RV0890C-RELATED"/>
    <property type="match status" value="1"/>
</dbReference>
<reference evidence="3" key="1">
    <citation type="submission" date="2016-10" db="EMBL/GenBank/DDBJ databases">
        <authorList>
            <person name="Varghese N."/>
            <person name="Submissions S."/>
        </authorList>
    </citation>
    <scope>NUCLEOTIDE SEQUENCE [LARGE SCALE GENOMIC DNA]</scope>
    <source>
        <strain evidence="3">DSM 44771</strain>
    </source>
</reference>
<keyword evidence="2" id="KW-0418">Kinase</keyword>
<dbReference type="InterPro" id="IPR016032">
    <property type="entry name" value="Sig_transdc_resp-reg_C-effctor"/>
</dbReference>
<dbReference type="Pfam" id="PF25872">
    <property type="entry name" value="HTH_77"/>
    <property type="match status" value="1"/>
</dbReference>
<dbReference type="PROSITE" id="PS50043">
    <property type="entry name" value="HTH_LUXR_2"/>
    <property type="match status" value="1"/>
</dbReference>
<dbReference type="GO" id="GO:0004674">
    <property type="term" value="F:protein serine/threonine kinase activity"/>
    <property type="evidence" value="ECO:0007669"/>
    <property type="project" value="UniProtKB-KW"/>
</dbReference>
<accession>A0A1I6NYA9</accession>
<dbReference type="EMBL" id="FOZX01000001">
    <property type="protein sequence ID" value="SFS32982.1"/>
    <property type="molecule type" value="Genomic_DNA"/>
</dbReference>
<dbReference type="GO" id="GO:0003677">
    <property type="term" value="F:DNA binding"/>
    <property type="evidence" value="ECO:0007669"/>
    <property type="project" value="InterPro"/>
</dbReference>
<keyword evidence="2" id="KW-0808">Transferase</keyword>